<sequence>MNGAATLTASEVAATAGWIASVQLPDGMIPWYPGGHADPWNHVEAAMALLVGGRRAEAEAALRWLARTQLADGSWCLYYLADGVEDPRRDPNVCAYLAAGLWYHHLVTGDRRLLAELWPVVEAALGFVLRLQQPGGEVLWSMDADGTPGRYALVTSSSSILHSLRCAVAAATVLGEERPDWELAAGRLAHALAHRPERFEPKERWAMDWYYPVLAGV</sequence>
<evidence type="ECO:0000313" key="2">
    <source>
        <dbReference type="Proteomes" id="UP000437736"/>
    </source>
</evidence>
<reference evidence="1 2" key="1">
    <citation type="submission" date="2019-11" db="EMBL/GenBank/DDBJ databases">
        <title>Acidiferrimicrobium australis gen. nov., sp. nov., an acidophilic and obligately heterotrophic, member of the Actinobacteria that catalyses dissimilatory oxido- reduction of iron isolated from metal-rich acidic water in Chile.</title>
        <authorList>
            <person name="Gonzalez D."/>
            <person name="Huber K."/>
            <person name="Hedrich S."/>
            <person name="Rojas-Villalobos C."/>
            <person name="Quatrini R."/>
            <person name="Dinamarca M.A."/>
            <person name="Schwarz A."/>
            <person name="Canales C."/>
            <person name="Nancucheo I."/>
        </authorList>
    </citation>
    <scope>NUCLEOTIDE SEQUENCE [LARGE SCALE GENOMIC DNA]</scope>
    <source>
        <strain evidence="1 2">USS-CCA1</strain>
    </source>
</reference>
<protein>
    <submittedName>
        <fullName evidence="1">Prenyltransferase</fullName>
    </submittedName>
</protein>
<accession>A0ABW9QT60</accession>
<feature type="non-terminal residue" evidence="1">
    <location>
        <position position="217"/>
    </location>
</feature>
<comment type="caution">
    <text evidence="1">The sequence shown here is derived from an EMBL/GenBank/DDBJ whole genome shotgun (WGS) entry which is preliminary data.</text>
</comment>
<gene>
    <name evidence="1" type="ORF">GHK86_08105</name>
</gene>
<keyword evidence="2" id="KW-1185">Reference proteome</keyword>
<dbReference type="Proteomes" id="UP000437736">
    <property type="component" value="Unassembled WGS sequence"/>
</dbReference>
<dbReference type="InterPro" id="IPR008928">
    <property type="entry name" value="6-hairpin_glycosidase_sf"/>
</dbReference>
<dbReference type="InterPro" id="IPR012341">
    <property type="entry name" value="6hp_glycosidase-like_sf"/>
</dbReference>
<dbReference type="Gene3D" id="1.50.10.10">
    <property type="match status" value="1"/>
</dbReference>
<dbReference type="EMBL" id="WJHE01000361">
    <property type="protein sequence ID" value="MST32683.1"/>
    <property type="molecule type" value="Genomic_DNA"/>
</dbReference>
<organism evidence="1 2">
    <name type="scientific">Acidiferrimicrobium australe</name>
    <dbReference type="NCBI Taxonomy" id="2664430"/>
    <lineage>
        <taxon>Bacteria</taxon>
        <taxon>Bacillati</taxon>
        <taxon>Actinomycetota</taxon>
        <taxon>Acidimicrobiia</taxon>
        <taxon>Acidimicrobiales</taxon>
        <taxon>Acidimicrobiaceae</taxon>
        <taxon>Acidiferrimicrobium</taxon>
    </lineage>
</organism>
<dbReference type="SUPFAM" id="SSF48208">
    <property type="entry name" value="Six-hairpin glycosidases"/>
    <property type="match status" value="1"/>
</dbReference>
<name>A0ABW9QT60_9ACTN</name>
<proteinExistence type="predicted"/>
<evidence type="ECO:0000313" key="1">
    <source>
        <dbReference type="EMBL" id="MST32683.1"/>
    </source>
</evidence>